<evidence type="ECO:0000256" key="3">
    <source>
        <dbReference type="SAM" id="Phobius"/>
    </source>
</evidence>
<feature type="transmembrane region" description="Helical" evidence="3">
    <location>
        <begin position="12"/>
        <end position="30"/>
    </location>
</feature>
<feature type="region of interest" description="Disordered" evidence="2">
    <location>
        <begin position="95"/>
        <end position="136"/>
    </location>
</feature>
<keyword evidence="1" id="KW-0175">Coiled coil</keyword>
<dbReference type="Ensembl" id="ENSXMAT00000029553.1">
    <property type="protein sequence ID" value="ENSXMAP00000033356.1"/>
    <property type="gene ID" value="ENSXMAG00000025183.1"/>
</dbReference>
<sequence length="294" mass="34358">MESEEPGHLMKVQLVLPLALLTSVLLVGLLKMRKRDHEKDEKLSRFQDIKLRVTSDVLQEYQKEKIEMQHQLEKVQGEQKAMEEEVKVVKTKAEKAAGDLTGCESSQKSGTDQQAAEETKLGNLKAQTEKEKTEWDAELDRLKKQLTEKSPVCNFLKEYPDQIKTMCGIKEEPKAEAPKQEEKKEPPKQEEKKEPPKQEEKKEPPKQEEKKEPPKQEEKKEPPKQEEKKVEPPKQEEKKVEPPKQEEKKEEPPKQEEKKEPPKQEEKKEEPKKQEEKKEEPPKQEEKKEAAPKQ</sequence>
<proteinExistence type="predicted"/>
<reference evidence="5" key="1">
    <citation type="submission" date="2012-01" db="EMBL/GenBank/DDBJ databases">
        <authorList>
            <person name="Walter R."/>
            <person name="Schartl M."/>
            <person name="Warren W."/>
        </authorList>
    </citation>
    <scope>NUCLEOTIDE SEQUENCE [LARGE SCALE GENOMIC DNA]</scope>
    <source>
        <strain evidence="5">JP 163 A</strain>
    </source>
</reference>
<feature type="region of interest" description="Disordered" evidence="2">
    <location>
        <begin position="167"/>
        <end position="294"/>
    </location>
</feature>
<dbReference type="AlphaFoldDB" id="A0A3B5QRZ7"/>
<evidence type="ECO:0000313" key="4">
    <source>
        <dbReference type="Ensembl" id="ENSXMAP00000033356.1"/>
    </source>
</evidence>
<feature type="compositionally biased region" description="Basic and acidic residues" evidence="2">
    <location>
        <begin position="169"/>
        <end position="294"/>
    </location>
</feature>
<feature type="compositionally biased region" description="Polar residues" evidence="2">
    <location>
        <begin position="103"/>
        <end position="116"/>
    </location>
</feature>
<feature type="coiled-coil region" evidence="1">
    <location>
        <begin position="58"/>
        <end position="92"/>
    </location>
</feature>
<name>A0A3B5QRZ7_XIPMA</name>
<keyword evidence="3" id="KW-0472">Membrane</keyword>
<keyword evidence="3" id="KW-1133">Transmembrane helix</keyword>
<dbReference type="FunCoup" id="A0A3B5QRZ7">
    <property type="interactions" value="1"/>
</dbReference>
<protein>
    <submittedName>
        <fullName evidence="4">Eukaryotic translation initiation factor 5B-like</fullName>
    </submittedName>
</protein>
<evidence type="ECO:0000313" key="5">
    <source>
        <dbReference type="Proteomes" id="UP000002852"/>
    </source>
</evidence>
<keyword evidence="3" id="KW-0812">Transmembrane</keyword>
<dbReference type="STRING" id="8083.ENSXMAP00000033356"/>
<reference evidence="5" key="2">
    <citation type="journal article" date="2013" name="Nat. Genet.">
        <title>The genome of the platyfish, Xiphophorus maculatus, provides insights into evolutionary adaptation and several complex traits.</title>
        <authorList>
            <person name="Schartl M."/>
            <person name="Walter R.B."/>
            <person name="Shen Y."/>
            <person name="Garcia T."/>
            <person name="Catchen J."/>
            <person name="Amores A."/>
            <person name="Braasch I."/>
            <person name="Chalopin D."/>
            <person name="Volff J.N."/>
            <person name="Lesch K.P."/>
            <person name="Bisazza A."/>
            <person name="Minx P."/>
            <person name="Hillier L."/>
            <person name="Wilson R.K."/>
            <person name="Fuerstenberg S."/>
            <person name="Boore J."/>
            <person name="Searle S."/>
            <person name="Postlethwait J.H."/>
            <person name="Warren W.C."/>
        </authorList>
    </citation>
    <scope>NUCLEOTIDE SEQUENCE [LARGE SCALE GENOMIC DNA]</scope>
    <source>
        <strain evidence="5">JP 163 A</strain>
    </source>
</reference>
<dbReference type="Proteomes" id="UP000002852">
    <property type="component" value="Unassembled WGS sequence"/>
</dbReference>
<dbReference type="InParanoid" id="A0A3B5QRZ7"/>
<dbReference type="OMA" id="KGSANEC"/>
<keyword evidence="5" id="KW-1185">Reference proteome</keyword>
<dbReference type="GeneTree" id="ENSGT00620000088774"/>
<evidence type="ECO:0000256" key="2">
    <source>
        <dbReference type="SAM" id="MobiDB-lite"/>
    </source>
</evidence>
<reference evidence="4" key="4">
    <citation type="submission" date="2025-09" db="UniProtKB">
        <authorList>
            <consortium name="Ensembl"/>
        </authorList>
    </citation>
    <scope>IDENTIFICATION</scope>
    <source>
        <strain evidence="4">JP 163 A</strain>
    </source>
</reference>
<accession>A0A3B5QRZ7</accession>
<organism evidence="4 5">
    <name type="scientific">Xiphophorus maculatus</name>
    <name type="common">Southern platyfish</name>
    <name type="synonym">Platypoecilus maculatus</name>
    <dbReference type="NCBI Taxonomy" id="8083"/>
    <lineage>
        <taxon>Eukaryota</taxon>
        <taxon>Metazoa</taxon>
        <taxon>Chordata</taxon>
        <taxon>Craniata</taxon>
        <taxon>Vertebrata</taxon>
        <taxon>Euteleostomi</taxon>
        <taxon>Actinopterygii</taxon>
        <taxon>Neopterygii</taxon>
        <taxon>Teleostei</taxon>
        <taxon>Neoteleostei</taxon>
        <taxon>Acanthomorphata</taxon>
        <taxon>Ovalentaria</taxon>
        <taxon>Atherinomorphae</taxon>
        <taxon>Cyprinodontiformes</taxon>
        <taxon>Poeciliidae</taxon>
        <taxon>Poeciliinae</taxon>
        <taxon>Xiphophorus</taxon>
    </lineage>
</organism>
<evidence type="ECO:0000256" key="1">
    <source>
        <dbReference type="SAM" id="Coils"/>
    </source>
</evidence>
<reference evidence="4" key="3">
    <citation type="submission" date="2025-08" db="UniProtKB">
        <authorList>
            <consortium name="Ensembl"/>
        </authorList>
    </citation>
    <scope>IDENTIFICATION</scope>
    <source>
        <strain evidence="4">JP 163 A</strain>
    </source>
</reference>
<feature type="compositionally biased region" description="Basic and acidic residues" evidence="2">
    <location>
        <begin position="127"/>
        <end position="136"/>
    </location>
</feature>